<keyword evidence="2" id="KW-1185">Reference proteome</keyword>
<organism evidence="1 2">
    <name type="scientific">Aldrovandia affinis</name>
    <dbReference type="NCBI Taxonomy" id="143900"/>
    <lineage>
        <taxon>Eukaryota</taxon>
        <taxon>Metazoa</taxon>
        <taxon>Chordata</taxon>
        <taxon>Craniata</taxon>
        <taxon>Vertebrata</taxon>
        <taxon>Euteleostomi</taxon>
        <taxon>Actinopterygii</taxon>
        <taxon>Neopterygii</taxon>
        <taxon>Teleostei</taxon>
        <taxon>Notacanthiformes</taxon>
        <taxon>Halosauridae</taxon>
        <taxon>Aldrovandia</taxon>
    </lineage>
</organism>
<comment type="caution">
    <text evidence="1">The sequence shown here is derived from an EMBL/GenBank/DDBJ whole genome shotgun (WGS) entry which is preliminary data.</text>
</comment>
<reference evidence="1" key="1">
    <citation type="journal article" date="2023" name="Science">
        <title>Genome structures resolve the early diversification of teleost fishes.</title>
        <authorList>
            <person name="Parey E."/>
            <person name="Louis A."/>
            <person name="Montfort J."/>
            <person name="Bouchez O."/>
            <person name="Roques C."/>
            <person name="Iampietro C."/>
            <person name="Lluch J."/>
            <person name="Castinel A."/>
            <person name="Donnadieu C."/>
            <person name="Desvignes T."/>
            <person name="Floi Bucao C."/>
            <person name="Jouanno E."/>
            <person name="Wen M."/>
            <person name="Mejri S."/>
            <person name="Dirks R."/>
            <person name="Jansen H."/>
            <person name="Henkel C."/>
            <person name="Chen W.J."/>
            <person name="Zahm M."/>
            <person name="Cabau C."/>
            <person name="Klopp C."/>
            <person name="Thompson A.W."/>
            <person name="Robinson-Rechavi M."/>
            <person name="Braasch I."/>
            <person name="Lecointre G."/>
            <person name="Bobe J."/>
            <person name="Postlethwait J.H."/>
            <person name="Berthelot C."/>
            <person name="Roest Crollius H."/>
            <person name="Guiguen Y."/>
        </authorList>
    </citation>
    <scope>NUCLEOTIDE SEQUENCE</scope>
    <source>
        <strain evidence="1">NC1722</strain>
    </source>
</reference>
<evidence type="ECO:0000313" key="1">
    <source>
        <dbReference type="EMBL" id="KAJ8392804.1"/>
    </source>
</evidence>
<dbReference type="Proteomes" id="UP001221898">
    <property type="component" value="Unassembled WGS sequence"/>
</dbReference>
<sequence length="159" mass="16547">MTILSLSLCSPESADSPVSTLNGCLSSLSWRQWQLVPPPPHAGCAHGCFTPDAGQTPIPCRTTHQSAATSSHATTPAVGVLIMVMMMLSSFPPSLVSQGGTSGAILAIIKATMTEGDGMRTVTMPPTSPMPPCSPMTCRPQTLSQASIPRSLQTMFTCS</sequence>
<dbReference type="EMBL" id="JAINUG010000142">
    <property type="protein sequence ID" value="KAJ8392804.1"/>
    <property type="molecule type" value="Genomic_DNA"/>
</dbReference>
<protein>
    <submittedName>
        <fullName evidence="1">Uncharacterized protein</fullName>
    </submittedName>
</protein>
<proteinExistence type="predicted"/>
<evidence type="ECO:0000313" key="2">
    <source>
        <dbReference type="Proteomes" id="UP001221898"/>
    </source>
</evidence>
<gene>
    <name evidence="1" type="ORF">AAFF_G00070080</name>
</gene>
<accession>A0AAD7WEB2</accession>
<dbReference type="AlphaFoldDB" id="A0AAD7WEB2"/>
<name>A0AAD7WEB2_9TELE</name>